<dbReference type="CDD" id="cd10225">
    <property type="entry name" value="ASKHA_NBD_MreB-like"/>
    <property type="match status" value="1"/>
</dbReference>
<dbReference type="GO" id="GO:0000902">
    <property type="term" value="P:cell morphogenesis"/>
    <property type="evidence" value="ECO:0007669"/>
    <property type="project" value="InterPro"/>
</dbReference>
<keyword evidence="4 6" id="KW-0133">Cell shape</keyword>
<dbReference type="PANTHER" id="PTHR42749">
    <property type="entry name" value="CELL SHAPE-DETERMINING PROTEIN MREB"/>
    <property type="match status" value="1"/>
</dbReference>
<dbReference type="Proteomes" id="UP000751518">
    <property type="component" value="Unassembled WGS sequence"/>
</dbReference>
<dbReference type="NCBIfam" id="NF010539">
    <property type="entry name" value="PRK13927.1"/>
    <property type="match status" value="1"/>
</dbReference>
<dbReference type="Gene3D" id="3.30.420.40">
    <property type="match status" value="3"/>
</dbReference>
<keyword evidence="1 6" id="KW-0963">Cytoplasm</keyword>
<name>A0A955LKG0_UNCKA</name>
<evidence type="ECO:0000256" key="6">
    <source>
        <dbReference type="HAMAP-Rule" id="MF_02207"/>
    </source>
</evidence>
<protein>
    <recommendedName>
        <fullName evidence="6">Cell shape-determining protein MreB</fullName>
    </recommendedName>
</protein>
<comment type="caution">
    <text evidence="7">The sequence shown here is derived from an EMBL/GenBank/DDBJ whole genome shotgun (WGS) entry which is preliminary data.</text>
</comment>
<keyword evidence="2 6" id="KW-0547">Nucleotide-binding</keyword>
<dbReference type="Pfam" id="PF06723">
    <property type="entry name" value="MreB_Mbl"/>
    <property type="match status" value="1"/>
</dbReference>
<dbReference type="GO" id="GO:0008360">
    <property type="term" value="P:regulation of cell shape"/>
    <property type="evidence" value="ECO:0007669"/>
    <property type="project" value="UniProtKB-UniRule"/>
</dbReference>
<feature type="binding site" evidence="6">
    <location>
        <begin position="174"/>
        <end position="176"/>
    </location>
    <ligand>
        <name>ATP</name>
        <dbReference type="ChEBI" id="CHEBI:30616"/>
    </ligand>
</feature>
<feature type="binding site" evidence="6">
    <location>
        <begin position="222"/>
        <end position="225"/>
    </location>
    <ligand>
        <name>ATP</name>
        <dbReference type="ChEBI" id="CHEBI:30616"/>
    </ligand>
</feature>
<dbReference type="NCBIfam" id="TIGR00904">
    <property type="entry name" value="mreB"/>
    <property type="match status" value="1"/>
</dbReference>
<organism evidence="7 8">
    <name type="scientific">candidate division WWE3 bacterium</name>
    <dbReference type="NCBI Taxonomy" id="2053526"/>
    <lineage>
        <taxon>Bacteria</taxon>
        <taxon>Katanobacteria</taxon>
    </lineage>
</organism>
<comment type="similarity">
    <text evidence="5 6">Belongs to the FtsA/MreB family.</text>
</comment>
<gene>
    <name evidence="6" type="primary">mreB</name>
    <name evidence="7" type="ORF">KC614_01840</name>
</gene>
<comment type="subunit">
    <text evidence="6">Forms polymers.</text>
</comment>
<evidence type="ECO:0000313" key="8">
    <source>
        <dbReference type="Proteomes" id="UP000751518"/>
    </source>
</evidence>
<dbReference type="PRINTS" id="PR01652">
    <property type="entry name" value="SHAPEPROTEIN"/>
</dbReference>
<dbReference type="EMBL" id="JAGQKZ010000010">
    <property type="protein sequence ID" value="MCA9391927.1"/>
    <property type="molecule type" value="Genomic_DNA"/>
</dbReference>
<comment type="subcellular location">
    <subcellularLocation>
        <location evidence="6">Cytoplasm</location>
    </subcellularLocation>
    <text evidence="6">Membrane-associated.</text>
</comment>
<dbReference type="GO" id="GO:0005737">
    <property type="term" value="C:cytoplasm"/>
    <property type="evidence" value="ECO:0007669"/>
    <property type="project" value="UniProtKB-SubCell"/>
</dbReference>
<dbReference type="AlphaFoldDB" id="A0A955LKG0"/>
<feature type="binding site" evidence="6">
    <location>
        <begin position="303"/>
        <end position="306"/>
    </location>
    <ligand>
        <name>ATP</name>
        <dbReference type="ChEBI" id="CHEBI:30616"/>
    </ligand>
</feature>
<evidence type="ECO:0000313" key="7">
    <source>
        <dbReference type="EMBL" id="MCA9391927.1"/>
    </source>
</evidence>
<proteinExistence type="inferred from homology"/>
<sequence>MAKINSFSDYIWRYITYDVGIDLGTANTLVYVLGKGIVIREPSTVAIHKKTKDVLTVGTEAKKMIGKTPANIVALRPLRDGVISDFDATESMLRYFIKKIHRRMSLFNPRVPRPRVTIGIPSGITEVERKAVIDAAVRSGARKVFLIEEPMAAAIGAGLPVEEALGSMVVDIGGGTSEMAVISLGGIVVSRSLRIAGDEFDEAIIDWAKQKHNLLIGERTAEEIKLAIGCALPAEGEPNIAMLRGRDLKTGLPKQIEVTENDMCEALNQPIKVIIENVKDTIEETPPEIISDLYANGITLTGGGALLNRLDQRIAKITMMPVKVDPDPLTTVVRGCGKTLETIDLLEKVQILQG</sequence>
<dbReference type="InterPro" id="IPR004753">
    <property type="entry name" value="MreB"/>
</dbReference>
<evidence type="ECO:0000256" key="3">
    <source>
        <dbReference type="ARBA" id="ARBA00022840"/>
    </source>
</evidence>
<comment type="function">
    <text evidence="6">Forms membrane-associated dynamic filaments that are essential for cell shape determination. Acts by regulating cell wall synthesis and cell elongation, and thus cell shape. A feedback loop between cell geometry and MreB localization may maintain elongated cell shape by targeting cell wall growth to regions of negative cell wall curvature.</text>
</comment>
<keyword evidence="3 6" id="KW-0067">ATP-binding</keyword>
<evidence type="ECO:0000256" key="5">
    <source>
        <dbReference type="ARBA" id="ARBA00023458"/>
    </source>
</evidence>
<dbReference type="InterPro" id="IPR056546">
    <property type="entry name" value="MreB_MamK-like"/>
</dbReference>
<dbReference type="InterPro" id="IPR043129">
    <property type="entry name" value="ATPase_NBD"/>
</dbReference>
<reference evidence="7" key="2">
    <citation type="journal article" date="2021" name="Microbiome">
        <title>Successional dynamics and alternative stable states in a saline activated sludge microbial community over 9 years.</title>
        <authorList>
            <person name="Wang Y."/>
            <person name="Ye J."/>
            <person name="Ju F."/>
            <person name="Liu L."/>
            <person name="Boyd J.A."/>
            <person name="Deng Y."/>
            <person name="Parks D.H."/>
            <person name="Jiang X."/>
            <person name="Yin X."/>
            <person name="Woodcroft B.J."/>
            <person name="Tyson G.W."/>
            <person name="Hugenholtz P."/>
            <person name="Polz M.F."/>
            <person name="Zhang T."/>
        </authorList>
    </citation>
    <scope>NUCLEOTIDE SEQUENCE</scope>
    <source>
        <strain evidence="7">HKST-UBA03</strain>
    </source>
</reference>
<reference evidence="7" key="1">
    <citation type="submission" date="2020-04" db="EMBL/GenBank/DDBJ databases">
        <authorList>
            <person name="Zhang T."/>
        </authorList>
    </citation>
    <scope>NUCLEOTIDE SEQUENCE</scope>
    <source>
        <strain evidence="7">HKST-UBA03</strain>
    </source>
</reference>
<dbReference type="GO" id="GO:0005524">
    <property type="term" value="F:ATP binding"/>
    <property type="evidence" value="ECO:0007669"/>
    <property type="project" value="UniProtKB-KW"/>
</dbReference>
<evidence type="ECO:0000256" key="2">
    <source>
        <dbReference type="ARBA" id="ARBA00022741"/>
    </source>
</evidence>
<accession>A0A955LKG0</accession>
<evidence type="ECO:0000256" key="1">
    <source>
        <dbReference type="ARBA" id="ARBA00022490"/>
    </source>
</evidence>
<dbReference type="HAMAP" id="MF_02207">
    <property type="entry name" value="MreB"/>
    <property type="match status" value="1"/>
</dbReference>
<dbReference type="SUPFAM" id="SSF53067">
    <property type="entry name" value="Actin-like ATPase domain"/>
    <property type="match status" value="2"/>
</dbReference>
<evidence type="ECO:0000256" key="4">
    <source>
        <dbReference type="ARBA" id="ARBA00022960"/>
    </source>
</evidence>
<dbReference type="PANTHER" id="PTHR42749:SF1">
    <property type="entry name" value="CELL SHAPE-DETERMINING PROTEIN MREB"/>
    <property type="match status" value="1"/>
</dbReference>
<feature type="binding site" evidence="6">
    <location>
        <begin position="25"/>
        <end position="27"/>
    </location>
    <ligand>
        <name>ATP</name>
        <dbReference type="ChEBI" id="CHEBI:30616"/>
    </ligand>
</feature>